<dbReference type="PANTHER" id="PTHR30055">
    <property type="entry name" value="HTH-TYPE TRANSCRIPTIONAL REGULATOR RUTR"/>
    <property type="match status" value="1"/>
</dbReference>
<dbReference type="InterPro" id="IPR001647">
    <property type="entry name" value="HTH_TetR"/>
</dbReference>
<evidence type="ECO:0000256" key="1">
    <source>
        <dbReference type="ARBA" id="ARBA00023015"/>
    </source>
</evidence>
<feature type="domain" description="HTH tetR-type" evidence="5">
    <location>
        <begin position="15"/>
        <end position="75"/>
    </location>
</feature>
<reference evidence="6 7" key="1">
    <citation type="submission" date="2017-11" db="EMBL/GenBank/DDBJ databases">
        <title>Genomic Encyclopedia of Archaeal and Bacterial Type Strains, Phase II (KMG-II): From Individual Species to Whole Genera.</title>
        <authorList>
            <person name="Goeker M."/>
        </authorList>
    </citation>
    <scope>NUCLEOTIDE SEQUENCE [LARGE SCALE GENOMIC DNA]</scope>
    <source>
        <strain evidence="6 7">DSM 25625</strain>
    </source>
</reference>
<organism evidence="6 7">
    <name type="scientific">Compostimonas suwonensis</name>
    <dbReference type="NCBI Taxonomy" id="1048394"/>
    <lineage>
        <taxon>Bacteria</taxon>
        <taxon>Bacillati</taxon>
        <taxon>Actinomycetota</taxon>
        <taxon>Actinomycetes</taxon>
        <taxon>Micrococcales</taxon>
        <taxon>Microbacteriaceae</taxon>
        <taxon>Compostimonas</taxon>
    </lineage>
</organism>
<dbReference type="GO" id="GO:0000976">
    <property type="term" value="F:transcription cis-regulatory region binding"/>
    <property type="evidence" value="ECO:0007669"/>
    <property type="project" value="TreeGrafter"/>
</dbReference>
<dbReference type="EMBL" id="PGFB01000005">
    <property type="protein sequence ID" value="PJJ55429.1"/>
    <property type="molecule type" value="Genomic_DNA"/>
</dbReference>
<dbReference type="Gene3D" id="1.10.357.10">
    <property type="entry name" value="Tetracycline Repressor, domain 2"/>
    <property type="match status" value="1"/>
</dbReference>
<dbReference type="PROSITE" id="PS50977">
    <property type="entry name" value="HTH_TETR_2"/>
    <property type="match status" value="1"/>
</dbReference>
<comment type="caution">
    <text evidence="6">The sequence shown here is derived from an EMBL/GenBank/DDBJ whole genome shotgun (WGS) entry which is preliminary data.</text>
</comment>
<dbReference type="Proteomes" id="UP000230161">
    <property type="component" value="Unassembled WGS sequence"/>
</dbReference>
<name>A0A2M9BBV3_9MICO</name>
<evidence type="ECO:0000256" key="4">
    <source>
        <dbReference type="PROSITE-ProRule" id="PRU00335"/>
    </source>
</evidence>
<accession>A0A2M9BBV3</accession>
<sequence>MSTSVEPGLRERKRIATRRTIQRSVLLLAVEHGFDRVTVEDISRESQISPRTFFNYFSSKDEALVGDIPELPDEPIVEQFVTAGPDGDILDQLGELFAASATSAAEDREMHTLRRQVFQRHPHLFGLKMQTMRAFEATLYELVVRRLLRDDPSLETDEAALYERAWLITLVAFAGLRHGWRCWAEMDNPGSLSERLRASFRQLHTIASETR</sequence>
<dbReference type="GO" id="GO:0003700">
    <property type="term" value="F:DNA-binding transcription factor activity"/>
    <property type="evidence" value="ECO:0007669"/>
    <property type="project" value="TreeGrafter"/>
</dbReference>
<evidence type="ECO:0000256" key="2">
    <source>
        <dbReference type="ARBA" id="ARBA00023125"/>
    </source>
</evidence>
<keyword evidence="7" id="KW-1185">Reference proteome</keyword>
<dbReference type="PANTHER" id="PTHR30055:SF238">
    <property type="entry name" value="MYCOFACTOCIN BIOSYNTHESIS TRANSCRIPTIONAL REGULATOR MFTR-RELATED"/>
    <property type="match status" value="1"/>
</dbReference>
<evidence type="ECO:0000313" key="6">
    <source>
        <dbReference type="EMBL" id="PJJ55429.1"/>
    </source>
</evidence>
<keyword evidence="3" id="KW-0804">Transcription</keyword>
<dbReference type="AlphaFoldDB" id="A0A2M9BBV3"/>
<dbReference type="SUPFAM" id="SSF46689">
    <property type="entry name" value="Homeodomain-like"/>
    <property type="match status" value="1"/>
</dbReference>
<dbReference type="RefSeq" id="WP_100345568.1">
    <property type="nucleotide sequence ID" value="NZ_PGFB01000005.1"/>
</dbReference>
<gene>
    <name evidence="6" type="ORF">CLV54_2773</name>
</gene>
<dbReference type="InterPro" id="IPR023772">
    <property type="entry name" value="DNA-bd_HTH_TetR-type_CS"/>
</dbReference>
<keyword evidence="2 4" id="KW-0238">DNA-binding</keyword>
<evidence type="ECO:0000256" key="3">
    <source>
        <dbReference type="ARBA" id="ARBA00023163"/>
    </source>
</evidence>
<evidence type="ECO:0000259" key="5">
    <source>
        <dbReference type="PROSITE" id="PS50977"/>
    </source>
</evidence>
<dbReference type="InterPro" id="IPR009057">
    <property type="entry name" value="Homeodomain-like_sf"/>
</dbReference>
<evidence type="ECO:0000313" key="7">
    <source>
        <dbReference type="Proteomes" id="UP000230161"/>
    </source>
</evidence>
<dbReference type="OrthoDB" id="8688418at2"/>
<dbReference type="Pfam" id="PF00440">
    <property type="entry name" value="TetR_N"/>
    <property type="match status" value="1"/>
</dbReference>
<dbReference type="InterPro" id="IPR050109">
    <property type="entry name" value="HTH-type_TetR-like_transc_reg"/>
</dbReference>
<feature type="DNA-binding region" description="H-T-H motif" evidence="4">
    <location>
        <begin position="38"/>
        <end position="57"/>
    </location>
</feature>
<keyword evidence="1" id="KW-0805">Transcription regulation</keyword>
<proteinExistence type="predicted"/>
<dbReference type="PROSITE" id="PS01081">
    <property type="entry name" value="HTH_TETR_1"/>
    <property type="match status" value="1"/>
</dbReference>
<protein>
    <submittedName>
        <fullName evidence="6">AcrR family transcriptional regulator</fullName>
    </submittedName>
</protein>